<proteinExistence type="predicted"/>
<feature type="transmembrane region" description="Helical" evidence="1">
    <location>
        <begin position="40"/>
        <end position="61"/>
    </location>
</feature>
<keyword evidence="1" id="KW-0472">Membrane</keyword>
<dbReference type="KEGG" id="aer:AERYTH_06685"/>
<dbReference type="PATRIC" id="fig|2041.4.peg.1400"/>
<feature type="transmembrane region" description="Helical" evidence="1">
    <location>
        <begin position="73"/>
        <end position="95"/>
    </location>
</feature>
<protein>
    <recommendedName>
        <fullName evidence="4">ATP synthase protein I</fullName>
    </recommendedName>
</protein>
<name>A0A0U4CP29_9ACTN</name>
<evidence type="ECO:0008006" key="4">
    <source>
        <dbReference type="Google" id="ProtNLM"/>
    </source>
</evidence>
<evidence type="ECO:0000313" key="3">
    <source>
        <dbReference type="Proteomes" id="UP000067689"/>
    </source>
</evidence>
<dbReference type="EMBL" id="CP011502">
    <property type="protein sequence ID" value="ALX04396.1"/>
    <property type="molecule type" value="Genomic_DNA"/>
</dbReference>
<dbReference type="STRING" id="2041.AERYTH_06685"/>
<keyword evidence="1" id="KW-0812">Transmembrane</keyword>
<evidence type="ECO:0000313" key="2">
    <source>
        <dbReference type="EMBL" id="ALX04396.1"/>
    </source>
</evidence>
<accession>A0A0U4CP29</accession>
<keyword evidence="1" id="KW-1133">Transmembrane helix</keyword>
<dbReference type="Proteomes" id="UP000067689">
    <property type="component" value="Chromosome"/>
</dbReference>
<evidence type="ECO:0000256" key="1">
    <source>
        <dbReference type="SAM" id="Phobius"/>
    </source>
</evidence>
<feature type="transmembrane region" description="Helical" evidence="1">
    <location>
        <begin position="12"/>
        <end position="34"/>
    </location>
</feature>
<keyword evidence="3" id="KW-1185">Reference proteome</keyword>
<gene>
    <name evidence="2" type="ORF">AERYTH_06685</name>
</gene>
<dbReference type="AlphaFoldDB" id="A0A0U4CP29"/>
<feature type="transmembrane region" description="Helical" evidence="1">
    <location>
        <begin position="107"/>
        <end position="128"/>
    </location>
</feature>
<organism evidence="2 3">
    <name type="scientific">Aeromicrobium erythreum</name>
    <dbReference type="NCBI Taxonomy" id="2041"/>
    <lineage>
        <taxon>Bacteria</taxon>
        <taxon>Bacillati</taxon>
        <taxon>Actinomycetota</taxon>
        <taxon>Actinomycetes</taxon>
        <taxon>Propionibacteriales</taxon>
        <taxon>Nocardioidaceae</taxon>
        <taxon>Aeromicrobium</taxon>
    </lineage>
</organism>
<reference evidence="2 3" key="1">
    <citation type="journal article" date="1991" name="Int. J. Syst. Bacteriol.">
        <title>Description of the erythromycin-producing bacterium Arthrobacter sp. strain NRRL B-3381 as Aeromicrobium erythreum gen. nov., sp. nov.</title>
        <authorList>
            <person name="Miller E.S."/>
            <person name="Woese C.R."/>
            <person name="Brenner S."/>
        </authorList>
    </citation>
    <scope>NUCLEOTIDE SEQUENCE [LARGE SCALE GENOMIC DNA]</scope>
    <source>
        <strain evidence="2 3">AR18</strain>
    </source>
</reference>
<sequence>MGRLVRSADRSALGSQALAYGAVVALAAVAGLAVRGTAGLLGALLAGVVVAVFLGSTPVVLNPVARSSPVLSLPAAVLFFLVKAFAAMAVLFLLFDVGGVAEHVDRRTFGLAAVVCSLVWTALALWSFRRRRVLTYDLGDTPS</sequence>